<keyword evidence="10" id="KW-1185">Reference proteome</keyword>
<keyword evidence="2" id="KW-1003">Cell membrane</keyword>
<dbReference type="InterPro" id="IPR049890">
    <property type="entry name" value="VlpA-F-like_signal"/>
</dbReference>
<reference evidence="9 10" key="1">
    <citation type="journal article" date="2013" name="Genome Announc.">
        <title>Draft Genome Sequences of Mycoplasma auris and Mycoplasma yeatsii, Two Species of the Ear Canal of Caprinae.</title>
        <authorList>
            <person name="Dordet-Frisoni E."/>
            <person name="Baranowski E."/>
            <person name="Barre A."/>
            <person name="Blanchard A."/>
            <person name="Breton M."/>
            <person name="Couture C."/>
            <person name="Dupuy V."/>
            <person name="Gaurivaud P."/>
            <person name="Jacob D."/>
            <person name="Lemaitre C."/>
            <person name="Manso-Silvan L."/>
            <person name="Nikolski M."/>
            <person name="Nouvel L.X."/>
            <person name="Poumarat F."/>
            <person name="Sirand-Pugnet P."/>
            <person name="Thebault P."/>
            <person name="Theil S."/>
            <person name="Thiaucourt F."/>
            <person name="Citti C."/>
            <person name="Tardy F."/>
        </authorList>
    </citation>
    <scope>NUCLEOTIDE SEQUENCE [LARGE SCALE GENOMIC DNA]</scope>
    <source>
        <strain evidence="9 10">15026</strain>
    </source>
</reference>
<protein>
    <submittedName>
        <fullName evidence="9">Uncharacterized protein</fullName>
    </submittedName>
</protein>
<dbReference type="EMBL" id="AORI01000005">
    <property type="protein sequence ID" value="ENY69149.1"/>
    <property type="molecule type" value="Genomic_DNA"/>
</dbReference>
<evidence type="ECO:0000313" key="10">
    <source>
        <dbReference type="Proteomes" id="UP000013131"/>
    </source>
</evidence>
<dbReference type="Proteomes" id="UP000013131">
    <property type="component" value="Unassembled WGS sequence"/>
</dbReference>
<evidence type="ECO:0000256" key="1">
    <source>
        <dbReference type="ARBA" id="ARBA00004193"/>
    </source>
</evidence>
<evidence type="ECO:0000313" key="9">
    <source>
        <dbReference type="EMBL" id="ENY69149.1"/>
    </source>
</evidence>
<comment type="caution">
    <text evidence="9">The sequence shown here is derived from an EMBL/GenBank/DDBJ whole genome shotgun (WGS) entry which is preliminary data.</text>
</comment>
<evidence type="ECO:0000256" key="6">
    <source>
        <dbReference type="ARBA" id="ARBA00023139"/>
    </source>
</evidence>
<dbReference type="Gene3D" id="3.40.50.2300">
    <property type="match status" value="1"/>
</dbReference>
<dbReference type="PATRIC" id="fig|1188233.3.peg.193"/>
<dbReference type="GO" id="GO:0005886">
    <property type="term" value="C:plasma membrane"/>
    <property type="evidence" value="ECO:0007669"/>
    <property type="project" value="UniProtKB-SubCell"/>
</dbReference>
<organism evidence="9 10">
    <name type="scientific">Metamycoplasma auris 15026</name>
    <dbReference type="NCBI Taxonomy" id="1188233"/>
    <lineage>
        <taxon>Bacteria</taxon>
        <taxon>Bacillati</taxon>
        <taxon>Mycoplasmatota</taxon>
        <taxon>Mycoplasmoidales</taxon>
        <taxon>Metamycoplasmataceae</taxon>
        <taxon>Metamycoplasma</taxon>
    </lineage>
</organism>
<evidence type="ECO:0000256" key="8">
    <source>
        <dbReference type="SAM" id="SignalP"/>
    </source>
</evidence>
<dbReference type="STRING" id="1188233.MAU_1910"/>
<evidence type="ECO:0000256" key="7">
    <source>
        <dbReference type="ARBA" id="ARBA00023288"/>
    </source>
</evidence>
<evidence type="ECO:0000256" key="2">
    <source>
        <dbReference type="ARBA" id="ARBA00022475"/>
    </source>
</evidence>
<feature type="signal peptide" evidence="8">
    <location>
        <begin position="1"/>
        <end position="21"/>
    </location>
</feature>
<evidence type="ECO:0000256" key="3">
    <source>
        <dbReference type="ARBA" id="ARBA00022729"/>
    </source>
</evidence>
<dbReference type="PROSITE" id="PS51257">
    <property type="entry name" value="PROKAR_LIPOPROTEIN"/>
    <property type="match status" value="1"/>
</dbReference>
<keyword evidence="6" id="KW-0564">Palmitate</keyword>
<name>N9TSM7_9BACT</name>
<gene>
    <name evidence="9" type="ORF">MAU_1910</name>
</gene>
<dbReference type="RefSeq" id="WP_004423744.1">
    <property type="nucleotide sequence ID" value="NZ_AORI01000005.1"/>
</dbReference>
<keyword evidence="7" id="KW-0449">Lipoprotein</keyword>
<dbReference type="AlphaFoldDB" id="N9TSM7"/>
<accession>N9TSM7</accession>
<feature type="chain" id="PRO_5004153232" evidence="8">
    <location>
        <begin position="22"/>
        <end position="122"/>
    </location>
</feature>
<keyword evidence="3 8" id="KW-0732">Signal</keyword>
<dbReference type="NCBIfam" id="NF033817">
    <property type="entry name" value="Mplas_variab_LP"/>
    <property type="match status" value="1"/>
</dbReference>
<keyword evidence="4" id="KW-0677">Repeat</keyword>
<evidence type="ECO:0000256" key="4">
    <source>
        <dbReference type="ARBA" id="ARBA00022737"/>
    </source>
</evidence>
<keyword evidence="5" id="KW-0472">Membrane</keyword>
<proteinExistence type="predicted"/>
<evidence type="ECO:0000256" key="5">
    <source>
        <dbReference type="ARBA" id="ARBA00023136"/>
    </source>
</evidence>
<dbReference type="OrthoDB" id="9769871at2"/>
<comment type="subcellular location">
    <subcellularLocation>
        <location evidence="1">Cell membrane</location>
        <topology evidence="1">Lipid-anchor</topology>
    </subcellularLocation>
</comment>
<sequence>MKKLLWGLSVLSSVVTLPLIAASCGKSKYTHPNAPKVPVANIKLNEDLKLTADEAKNLPYKYIMITDGAALNDKSFNQSTWEGLLHFAELQNKLPRDKFGTVFNIKWQILVKNHYNIIISGF</sequence>